<dbReference type="EMBL" id="AP021874">
    <property type="protein sequence ID" value="BBO68867.1"/>
    <property type="molecule type" value="Genomic_DNA"/>
</dbReference>
<dbReference type="Proteomes" id="UP000427906">
    <property type="component" value="Chromosome"/>
</dbReference>
<dbReference type="RefSeq" id="WP_155316971.1">
    <property type="nucleotide sequence ID" value="NZ_AP021874.1"/>
</dbReference>
<protein>
    <submittedName>
        <fullName evidence="1">Zinc/iron-chelating domain-containing protein</fullName>
    </submittedName>
</protein>
<gene>
    <name evidence="1" type="ORF">DSCA_27970</name>
</gene>
<accession>A0A5K7YW30</accession>
<keyword evidence="2" id="KW-1185">Reference proteome</keyword>
<name>A0A5K7YW30_9BACT</name>
<dbReference type="InterPro" id="IPR005358">
    <property type="entry name" value="Puta_zinc/iron-chelating_dom"/>
</dbReference>
<evidence type="ECO:0000313" key="2">
    <source>
        <dbReference type="Proteomes" id="UP000427906"/>
    </source>
</evidence>
<organism evidence="1 2">
    <name type="scientific">Desulfosarcina alkanivorans</name>
    <dbReference type="NCBI Taxonomy" id="571177"/>
    <lineage>
        <taxon>Bacteria</taxon>
        <taxon>Pseudomonadati</taxon>
        <taxon>Thermodesulfobacteriota</taxon>
        <taxon>Desulfobacteria</taxon>
        <taxon>Desulfobacterales</taxon>
        <taxon>Desulfosarcinaceae</taxon>
        <taxon>Desulfosarcina</taxon>
    </lineage>
</organism>
<dbReference type="Pfam" id="PF03692">
    <property type="entry name" value="CxxCxxCC"/>
    <property type="match status" value="1"/>
</dbReference>
<evidence type="ECO:0000313" key="1">
    <source>
        <dbReference type="EMBL" id="BBO68867.1"/>
    </source>
</evidence>
<reference evidence="1 2" key="1">
    <citation type="submission" date="2019-11" db="EMBL/GenBank/DDBJ databases">
        <title>Comparative genomics of hydrocarbon-degrading Desulfosarcina strains.</title>
        <authorList>
            <person name="Watanabe M."/>
            <person name="Kojima H."/>
            <person name="Fukui M."/>
        </authorList>
    </citation>
    <scope>NUCLEOTIDE SEQUENCE [LARGE SCALE GENOMIC DNA]</scope>
    <source>
        <strain evidence="1 2">PL12</strain>
    </source>
</reference>
<dbReference type="KEGG" id="dalk:DSCA_27970"/>
<dbReference type="PANTHER" id="PTHR35866">
    <property type="entry name" value="PUTATIVE-RELATED"/>
    <property type="match status" value="1"/>
</dbReference>
<dbReference type="AlphaFoldDB" id="A0A5K7YW30"/>
<sequence>MNPLYQRPYFFDAGIRFQCKRCGACCTGAPGIVRVNEREVAGMAAYLGMSDSGVVDAYLSPRENGYRVREAPDGRCLFFESGCRIYPVRPLQCRTFPFWFANLRSEARWEAVRRECPGIGAGRRYTRTDILDILQQGMRLFTKASSVG</sequence>
<proteinExistence type="predicted"/>
<dbReference type="PANTHER" id="PTHR35866:SF1">
    <property type="entry name" value="YKGJ FAMILY CYSTEINE CLUSTER PROTEIN"/>
    <property type="match status" value="1"/>
</dbReference>
<dbReference type="OrthoDB" id="275146at2"/>